<organism evidence="1 2">
    <name type="scientific">Paraflavitalea soli</name>
    <dbReference type="NCBI Taxonomy" id="2315862"/>
    <lineage>
        <taxon>Bacteria</taxon>
        <taxon>Pseudomonadati</taxon>
        <taxon>Bacteroidota</taxon>
        <taxon>Chitinophagia</taxon>
        <taxon>Chitinophagales</taxon>
        <taxon>Chitinophagaceae</taxon>
        <taxon>Paraflavitalea</taxon>
    </lineage>
</organism>
<sequence>MTTIAHHRSVDGKYCTVTGQSRTTRIARATSGTGCTGATRATIIARFGARYSTGTAAASTTIGTGCTFRNNSPITTRSTKNIEITNIGIAIGPIADQRVHSKASDHCVVKIDINALVQGYRTVIEHLGSYRIIDLDRRCRRVGISGGSLYLHRESALDTLPVRRMQLGIAINVFIDPAEGARSRTVILHTGQWHIAKKLVAQVGIVLPVSKYIRECFQLFHIFDRN</sequence>
<dbReference type="EMBL" id="CP032157">
    <property type="protein sequence ID" value="AXY74637.1"/>
    <property type="molecule type" value="Genomic_DNA"/>
</dbReference>
<dbReference type="AlphaFoldDB" id="A0A3B7MLP1"/>
<reference evidence="1 2" key="1">
    <citation type="submission" date="2018-09" db="EMBL/GenBank/DDBJ databases">
        <title>Genome sequencing of strain 6GH32-13.</title>
        <authorList>
            <person name="Weon H.-Y."/>
            <person name="Heo J."/>
            <person name="Kwon S.-W."/>
        </authorList>
    </citation>
    <scope>NUCLEOTIDE SEQUENCE [LARGE SCALE GENOMIC DNA]</scope>
    <source>
        <strain evidence="1 2">5GH32-13</strain>
    </source>
</reference>
<proteinExistence type="predicted"/>
<name>A0A3B7MLP1_9BACT</name>
<evidence type="ECO:0000313" key="2">
    <source>
        <dbReference type="Proteomes" id="UP000263900"/>
    </source>
</evidence>
<evidence type="ECO:0000313" key="1">
    <source>
        <dbReference type="EMBL" id="AXY74637.1"/>
    </source>
</evidence>
<dbReference type="KEGG" id="pseg:D3H65_11880"/>
<protein>
    <submittedName>
        <fullName evidence="1">Uncharacterized protein</fullName>
    </submittedName>
</protein>
<keyword evidence="2" id="KW-1185">Reference proteome</keyword>
<gene>
    <name evidence="1" type="ORF">D3H65_11880</name>
</gene>
<accession>A0A3B7MLP1</accession>
<dbReference type="Proteomes" id="UP000263900">
    <property type="component" value="Chromosome"/>
</dbReference>